<organism evidence="2">
    <name type="scientific">viral metagenome</name>
    <dbReference type="NCBI Taxonomy" id="1070528"/>
    <lineage>
        <taxon>unclassified sequences</taxon>
        <taxon>metagenomes</taxon>
        <taxon>organismal metagenomes</taxon>
    </lineage>
</organism>
<feature type="compositionally biased region" description="Basic and acidic residues" evidence="1">
    <location>
        <begin position="65"/>
        <end position="86"/>
    </location>
</feature>
<name>A0A6C0HSK6_9ZZZZ</name>
<feature type="compositionally biased region" description="Low complexity" evidence="1">
    <location>
        <begin position="25"/>
        <end position="39"/>
    </location>
</feature>
<evidence type="ECO:0000313" key="2">
    <source>
        <dbReference type="EMBL" id="QHT83509.1"/>
    </source>
</evidence>
<dbReference type="EMBL" id="MN740010">
    <property type="protein sequence ID" value="QHT83509.1"/>
    <property type="molecule type" value="Genomic_DNA"/>
</dbReference>
<feature type="region of interest" description="Disordered" evidence="1">
    <location>
        <begin position="1"/>
        <end position="40"/>
    </location>
</feature>
<evidence type="ECO:0000256" key="1">
    <source>
        <dbReference type="SAM" id="MobiDB-lite"/>
    </source>
</evidence>
<accession>A0A6C0HSK6</accession>
<feature type="region of interest" description="Disordered" evidence="1">
    <location>
        <begin position="65"/>
        <end position="89"/>
    </location>
</feature>
<dbReference type="AlphaFoldDB" id="A0A6C0HSK6"/>
<reference evidence="2" key="1">
    <citation type="journal article" date="2020" name="Nature">
        <title>Giant virus diversity and host interactions through global metagenomics.</title>
        <authorList>
            <person name="Schulz F."/>
            <person name="Roux S."/>
            <person name="Paez-Espino D."/>
            <person name="Jungbluth S."/>
            <person name="Walsh D.A."/>
            <person name="Denef V.J."/>
            <person name="McMahon K.D."/>
            <person name="Konstantinidis K.T."/>
            <person name="Eloe-Fadrosh E.A."/>
            <person name="Kyrpides N.C."/>
            <person name="Woyke T."/>
        </authorList>
    </citation>
    <scope>NUCLEOTIDE SEQUENCE</scope>
    <source>
        <strain evidence="2">GVMAG-M-3300023184-168</strain>
    </source>
</reference>
<protein>
    <submittedName>
        <fullName evidence="2">Uncharacterized protein</fullName>
    </submittedName>
</protein>
<proteinExistence type="predicted"/>
<sequence>MSKSNASAKSRRAFIDTTKQNQFNPSIPTSSPTPAQPSTGLTLQQVISVIDKRLINVETFMKESKEESSKRVNFEDENQDNDKDTYDNNNELNNIIIEYNSRFALLAEEISNIKDTLLKLQTYTMSVNKTLMEERIQLISDLGNIVSEPNYEINNTVVENHDVQDNVKEEIVLNTPIENNNNIQMDNFNVSDIDNATVDNSTVNAATDTTEVIGNGTIENKGIKINNTPGINFRRNRNNLVK</sequence>